<evidence type="ECO:0000256" key="4">
    <source>
        <dbReference type="PROSITE-ProRule" id="PRU00335"/>
    </source>
</evidence>
<evidence type="ECO:0000313" key="6">
    <source>
        <dbReference type="EMBL" id="MDS1116942.1"/>
    </source>
</evidence>
<dbReference type="OrthoDB" id="4371863at2"/>
<keyword evidence="3" id="KW-0804">Transcription</keyword>
<reference evidence="7 8" key="1">
    <citation type="submission" date="2016-10" db="EMBL/GenBank/DDBJ databases">
        <authorList>
            <person name="de Groot N.N."/>
        </authorList>
    </citation>
    <scope>NUCLEOTIDE SEQUENCE [LARGE SCALE GENOMIC DNA]</scope>
    <source>
        <strain evidence="7 8">DSM 44215</strain>
    </source>
</reference>
<evidence type="ECO:0000256" key="2">
    <source>
        <dbReference type="ARBA" id="ARBA00023125"/>
    </source>
</evidence>
<sequence>MATPPSFHDEVRDLLRDRILDSARDLVVERGWSAVNMSRVAREVGISRTTLYNEVGTRDQLAASLIAREADRFLHGVVEGIADEQDIVDGLTAAAERTLTLGEDNELLMSIISGRLQGGELLSLVTVDSEVVLGRATQVVADQIRSRKPDLDEFALESITEIFVRLTVSHLLQLRGSRAESVVQIHAVILALFASPPAPPAG</sequence>
<keyword evidence="9" id="KW-1185">Reference proteome</keyword>
<dbReference type="AlphaFoldDB" id="A0A1H2LF16"/>
<dbReference type="STRING" id="158898.SAMN04488548_136128"/>
<keyword evidence="1" id="KW-0805">Transcription regulation</keyword>
<reference evidence="6 9" key="2">
    <citation type="submission" date="2023-08" db="EMBL/GenBank/DDBJ databases">
        <title>Bioegradation of LLDPE and BLDPE plastic by marine bacteria from coast plastic debris.</title>
        <authorList>
            <person name="Rong Z."/>
        </authorList>
    </citation>
    <scope>NUCLEOTIDE SEQUENCE [LARGE SCALE GENOMIC DNA]</scope>
    <source>
        <strain evidence="6 9">Z-2</strain>
    </source>
</reference>
<dbReference type="PANTHER" id="PTHR30055">
    <property type="entry name" value="HTH-TYPE TRANSCRIPTIONAL REGULATOR RUTR"/>
    <property type="match status" value="1"/>
</dbReference>
<dbReference type="Proteomes" id="UP000183180">
    <property type="component" value="Unassembled WGS sequence"/>
</dbReference>
<dbReference type="Gene3D" id="1.10.357.10">
    <property type="entry name" value="Tetracycline Repressor, domain 2"/>
    <property type="match status" value="1"/>
</dbReference>
<evidence type="ECO:0000313" key="9">
    <source>
        <dbReference type="Proteomes" id="UP001265083"/>
    </source>
</evidence>
<dbReference type="GO" id="GO:0000976">
    <property type="term" value="F:transcription cis-regulatory region binding"/>
    <property type="evidence" value="ECO:0007669"/>
    <property type="project" value="TreeGrafter"/>
</dbReference>
<dbReference type="Proteomes" id="UP001265083">
    <property type="component" value="Unassembled WGS sequence"/>
</dbReference>
<organism evidence="7 8">
    <name type="scientific">Gordonia westfalica</name>
    <dbReference type="NCBI Taxonomy" id="158898"/>
    <lineage>
        <taxon>Bacteria</taxon>
        <taxon>Bacillati</taxon>
        <taxon>Actinomycetota</taxon>
        <taxon>Actinomycetes</taxon>
        <taxon>Mycobacteriales</taxon>
        <taxon>Gordoniaceae</taxon>
        <taxon>Gordonia</taxon>
    </lineage>
</organism>
<accession>A0A1H2LF16</accession>
<dbReference type="PRINTS" id="PR00455">
    <property type="entry name" value="HTHTETR"/>
</dbReference>
<dbReference type="Pfam" id="PF00440">
    <property type="entry name" value="TetR_N"/>
    <property type="match status" value="1"/>
</dbReference>
<dbReference type="RefSeq" id="WP_005201328.1">
    <property type="nucleotide sequence ID" value="NZ_FNLM01000036.1"/>
</dbReference>
<dbReference type="GO" id="GO:0003700">
    <property type="term" value="F:DNA-binding transcription factor activity"/>
    <property type="evidence" value="ECO:0007669"/>
    <property type="project" value="TreeGrafter"/>
</dbReference>
<dbReference type="Pfam" id="PF18556">
    <property type="entry name" value="TetR_C_35"/>
    <property type="match status" value="1"/>
</dbReference>
<dbReference type="InterPro" id="IPR050109">
    <property type="entry name" value="HTH-type_TetR-like_transc_reg"/>
</dbReference>
<feature type="domain" description="HTH tetR-type" evidence="5">
    <location>
        <begin position="13"/>
        <end position="73"/>
    </location>
</feature>
<dbReference type="EMBL" id="JAVLUS010000042">
    <property type="protein sequence ID" value="MDS1116942.1"/>
    <property type="molecule type" value="Genomic_DNA"/>
</dbReference>
<dbReference type="InterPro" id="IPR001647">
    <property type="entry name" value="HTH_TetR"/>
</dbReference>
<feature type="DNA-binding region" description="H-T-H motif" evidence="4">
    <location>
        <begin position="36"/>
        <end position="55"/>
    </location>
</feature>
<dbReference type="InterPro" id="IPR040611">
    <property type="entry name" value="AlkX_C"/>
</dbReference>
<dbReference type="EMBL" id="FNLM01000036">
    <property type="protein sequence ID" value="SDU78996.1"/>
    <property type="molecule type" value="Genomic_DNA"/>
</dbReference>
<dbReference type="PANTHER" id="PTHR30055:SF234">
    <property type="entry name" value="HTH-TYPE TRANSCRIPTIONAL REGULATOR BETI"/>
    <property type="match status" value="1"/>
</dbReference>
<keyword evidence="2 4" id="KW-0238">DNA-binding</keyword>
<proteinExistence type="predicted"/>
<gene>
    <name evidence="6" type="ORF">RD149_24725</name>
    <name evidence="7" type="ORF">SAMN04488548_136128</name>
</gene>
<evidence type="ECO:0000259" key="5">
    <source>
        <dbReference type="PROSITE" id="PS50977"/>
    </source>
</evidence>
<evidence type="ECO:0000256" key="1">
    <source>
        <dbReference type="ARBA" id="ARBA00023015"/>
    </source>
</evidence>
<protein>
    <submittedName>
        <fullName evidence="7">DNA-binding transcriptional regulator, AcrR family</fullName>
    </submittedName>
    <submittedName>
        <fullName evidence="6">TetR family transcriptional regulator</fullName>
    </submittedName>
</protein>
<name>A0A1H2LF16_9ACTN</name>
<dbReference type="InterPro" id="IPR009057">
    <property type="entry name" value="Homeodomain-like_sf"/>
</dbReference>
<evidence type="ECO:0000256" key="3">
    <source>
        <dbReference type="ARBA" id="ARBA00023163"/>
    </source>
</evidence>
<dbReference type="PROSITE" id="PS50977">
    <property type="entry name" value="HTH_TETR_2"/>
    <property type="match status" value="1"/>
</dbReference>
<evidence type="ECO:0000313" key="8">
    <source>
        <dbReference type="Proteomes" id="UP000183180"/>
    </source>
</evidence>
<dbReference type="SUPFAM" id="SSF46689">
    <property type="entry name" value="Homeodomain-like"/>
    <property type="match status" value="1"/>
</dbReference>
<evidence type="ECO:0000313" key="7">
    <source>
        <dbReference type="EMBL" id="SDU78996.1"/>
    </source>
</evidence>